<accession>A0A7J5AS48</accession>
<feature type="transmembrane region" description="Helical" evidence="1">
    <location>
        <begin position="87"/>
        <end position="105"/>
    </location>
</feature>
<reference evidence="2 3" key="1">
    <citation type="submission" date="2019-09" db="EMBL/GenBank/DDBJ databases">
        <authorList>
            <person name="Cao W.R."/>
        </authorList>
    </citation>
    <scope>NUCLEOTIDE SEQUENCE [LARGE SCALE GENOMIC DNA]</scope>
    <source>
        <strain evidence="3">a4</strain>
    </source>
</reference>
<dbReference type="OrthoDB" id="1189478at2"/>
<sequence length="208" mass="24967">MTSFFSFEFVPNFSEEYIVARDNYKLEIKKVAKALDKVKKQAKGTVAYEKYLETKNIKDLAKKEYYEIKKEESYFGFKSFQLFLGEFGPWFCFFVYIFFMLYRSFILKENNLALRLLHSIMLIGPLFYFYWIFQPFQDLSKVSYYFAALISTLLIVLTIFFYTKIKKDKISILQNNLLEVAKFTFKNTKPEKREEMLDLIKEIARTSK</sequence>
<keyword evidence="1" id="KW-0812">Transmembrane</keyword>
<name>A0A7J5AS48_9FLAO</name>
<proteinExistence type="predicted"/>
<keyword evidence="1" id="KW-1133">Transmembrane helix</keyword>
<feature type="transmembrane region" description="Helical" evidence="1">
    <location>
        <begin position="112"/>
        <end position="132"/>
    </location>
</feature>
<evidence type="ECO:0000313" key="3">
    <source>
        <dbReference type="Proteomes" id="UP000467305"/>
    </source>
</evidence>
<evidence type="ECO:0000256" key="1">
    <source>
        <dbReference type="SAM" id="Phobius"/>
    </source>
</evidence>
<dbReference type="AlphaFoldDB" id="A0A7J5AS48"/>
<gene>
    <name evidence="2" type="ORF">F7018_05490</name>
</gene>
<protein>
    <submittedName>
        <fullName evidence="2">Uncharacterized protein</fullName>
    </submittedName>
</protein>
<organism evidence="2 3">
    <name type="scientific">Tenacibaculum aiptasiae</name>
    <dbReference type="NCBI Taxonomy" id="426481"/>
    <lineage>
        <taxon>Bacteria</taxon>
        <taxon>Pseudomonadati</taxon>
        <taxon>Bacteroidota</taxon>
        <taxon>Flavobacteriia</taxon>
        <taxon>Flavobacteriales</taxon>
        <taxon>Flavobacteriaceae</taxon>
        <taxon>Tenacibaculum</taxon>
    </lineage>
</organism>
<dbReference type="RefSeq" id="WP_150899008.1">
    <property type="nucleotide sequence ID" value="NZ_WAAU01000008.1"/>
</dbReference>
<feature type="transmembrane region" description="Helical" evidence="1">
    <location>
        <begin position="144"/>
        <end position="163"/>
    </location>
</feature>
<evidence type="ECO:0000313" key="2">
    <source>
        <dbReference type="EMBL" id="KAB1159763.1"/>
    </source>
</evidence>
<dbReference type="Proteomes" id="UP000467305">
    <property type="component" value="Unassembled WGS sequence"/>
</dbReference>
<comment type="caution">
    <text evidence="2">The sequence shown here is derived from an EMBL/GenBank/DDBJ whole genome shotgun (WGS) entry which is preliminary data.</text>
</comment>
<keyword evidence="1" id="KW-0472">Membrane</keyword>
<dbReference type="EMBL" id="WAAU01000008">
    <property type="protein sequence ID" value="KAB1159763.1"/>
    <property type="molecule type" value="Genomic_DNA"/>
</dbReference>
<keyword evidence="3" id="KW-1185">Reference proteome</keyword>